<dbReference type="RefSeq" id="WP_420040628.1">
    <property type="nucleotide sequence ID" value="NZ_CP128986.1"/>
</dbReference>
<sequence length="165" mass="17680">MPEAPGNPVNALTPADLPRCAELEAQLFAGDSPWPLAGFVAELRADHNRYFAARAADGTVVGYAGVSVLGPVDDRECEVHTIAVDPAYQGFGHGRALLDALLDVADREHAAVFLEVRTDNAPAITLYERNGFTVAGTRRNYYQPSGADAYTMVRPAGESAKEEHP</sequence>
<dbReference type="InterPro" id="IPR000182">
    <property type="entry name" value="GNAT_dom"/>
</dbReference>
<dbReference type="PROSITE" id="PS51186">
    <property type="entry name" value="GNAT"/>
    <property type="match status" value="1"/>
</dbReference>
<dbReference type="InterPro" id="IPR006464">
    <property type="entry name" value="AcTrfase_RimI/Ard1"/>
</dbReference>
<protein>
    <submittedName>
        <fullName evidence="2">N-alpha-acetyltransferase RimI</fullName>
        <ecNumber evidence="2">2.3.1.255</ecNumber>
    </submittedName>
</protein>
<dbReference type="EMBL" id="CP128986">
    <property type="protein sequence ID" value="WOC11307.1"/>
    <property type="molecule type" value="Genomic_DNA"/>
</dbReference>
<gene>
    <name evidence="2" type="primary">rimI</name>
    <name evidence="2" type="ORF">MP11Mi_03740</name>
</gene>
<dbReference type="InterPro" id="IPR016181">
    <property type="entry name" value="Acyl_CoA_acyltransferase"/>
</dbReference>
<dbReference type="EC" id="2.3.1.255" evidence="2"/>
<dbReference type="NCBIfam" id="TIGR01575">
    <property type="entry name" value="rimI"/>
    <property type="match status" value="1"/>
</dbReference>
<evidence type="ECO:0000313" key="2">
    <source>
        <dbReference type="EMBL" id="WOC11307.1"/>
    </source>
</evidence>
<dbReference type="SUPFAM" id="SSF55729">
    <property type="entry name" value="Acyl-CoA N-acyltransferases (Nat)"/>
    <property type="match status" value="1"/>
</dbReference>
<dbReference type="Pfam" id="PF00583">
    <property type="entry name" value="Acetyltransf_1"/>
    <property type="match status" value="1"/>
</dbReference>
<dbReference type="InterPro" id="IPR050276">
    <property type="entry name" value="MshD_Acetyltransferase"/>
</dbReference>
<keyword evidence="2" id="KW-0808">Transferase</keyword>
<dbReference type="PANTHER" id="PTHR43617:SF20">
    <property type="entry name" value="N-ALPHA-ACETYLTRANSFERASE RIMI"/>
    <property type="match status" value="1"/>
</dbReference>
<dbReference type="CDD" id="cd04301">
    <property type="entry name" value="NAT_SF"/>
    <property type="match status" value="1"/>
</dbReference>
<keyword evidence="2" id="KW-0012">Acyltransferase</keyword>
<accession>A0AA97GUA9</accession>
<evidence type="ECO:0000259" key="1">
    <source>
        <dbReference type="PROSITE" id="PS51186"/>
    </source>
</evidence>
<dbReference type="GO" id="GO:0008999">
    <property type="term" value="F:protein-N-terminal-alanine acetyltransferase activity"/>
    <property type="evidence" value="ECO:0007669"/>
    <property type="project" value="TreeGrafter"/>
</dbReference>
<organism evidence="2">
    <name type="scientific">Gordonia sp. MP11Mi</name>
    <dbReference type="NCBI Taxonomy" id="3022769"/>
    <lineage>
        <taxon>Bacteria</taxon>
        <taxon>Bacillati</taxon>
        <taxon>Actinomycetota</taxon>
        <taxon>Actinomycetes</taxon>
        <taxon>Mycobacteriales</taxon>
        <taxon>Gordoniaceae</taxon>
        <taxon>Gordonia</taxon>
    </lineage>
</organism>
<proteinExistence type="predicted"/>
<name>A0AA97GUA9_9ACTN</name>
<dbReference type="Gene3D" id="3.40.630.30">
    <property type="match status" value="1"/>
</dbReference>
<reference evidence="2" key="1">
    <citation type="submission" date="2023-06" db="EMBL/GenBank/DDBJ databases">
        <title>Gordonia sp. nov. and Pseudochrobactrum sp. nov., two species isolated from the burying beetle Nicrophorus vespilloides.</title>
        <authorList>
            <person name="Poehlein A."/>
            <person name="Guzman J."/>
            <person name="Daniel R."/>
            <person name="Vilcinskas A."/>
        </authorList>
    </citation>
    <scope>NUCLEOTIDE SEQUENCE</scope>
    <source>
        <strain evidence="2">MP11Mi</strain>
    </source>
</reference>
<dbReference type="AlphaFoldDB" id="A0AA97GUA9"/>
<dbReference type="PANTHER" id="PTHR43617">
    <property type="entry name" value="L-AMINO ACID N-ACETYLTRANSFERASE"/>
    <property type="match status" value="1"/>
</dbReference>
<feature type="domain" description="N-acetyltransferase" evidence="1">
    <location>
        <begin position="7"/>
        <end position="157"/>
    </location>
</feature>